<keyword evidence="2 6" id="KW-0808">Transferase</keyword>
<evidence type="ECO:0000256" key="3">
    <source>
        <dbReference type="ARBA" id="ARBA00022741"/>
    </source>
</evidence>
<evidence type="ECO:0000256" key="1">
    <source>
        <dbReference type="ARBA" id="ARBA00010688"/>
    </source>
</evidence>
<gene>
    <name evidence="8" type="ORF">SAMN05660866_02228</name>
</gene>
<accession>A0A1T5CF67</accession>
<dbReference type="AlphaFoldDB" id="A0A1T5CF67"/>
<evidence type="ECO:0000256" key="4">
    <source>
        <dbReference type="ARBA" id="ARBA00022777"/>
    </source>
</evidence>
<dbReference type="InterPro" id="IPR017583">
    <property type="entry name" value="Tagatose/fructose_Pkinase"/>
</dbReference>
<keyword evidence="5" id="KW-0067">ATP-binding</keyword>
<dbReference type="PIRSF" id="PIRSF000535">
    <property type="entry name" value="1PFK/6PFK/LacC"/>
    <property type="match status" value="1"/>
</dbReference>
<dbReference type="Gene3D" id="3.40.1190.20">
    <property type="match status" value="1"/>
</dbReference>
<dbReference type="SUPFAM" id="SSF53613">
    <property type="entry name" value="Ribokinase-like"/>
    <property type="match status" value="1"/>
</dbReference>
<proteinExistence type="inferred from homology"/>
<dbReference type="InterPro" id="IPR029056">
    <property type="entry name" value="Ribokinase-like"/>
</dbReference>
<comment type="similarity">
    <text evidence="1">Belongs to the carbohydrate kinase PfkB family.</text>
</comment>
<dbReference type="PANTHER" id="PTHR46566">
    <property type="entry name" value="1-PHOSPHOFRUCTOKINASE-RELATED"/>
    <property type="match status" value="1"/>
</dbReference>
<evidence type="ECO:0000256" key="5">
    <source>
        <dbReference type="ARBA" id="ARBA00022840"/>
    </source>
</evidence>
<protein>
    <submittedName>
        <fullName evidence="8">6-phosphofructokinase 2</fullName>
    </submittedName>
</protein>
<dbReference type="STRING" id="561365.SAMN05660866_02228"/>
<dbReference type="PROSITE" id="PS00584">
    <property type="entry name" value="PFKB_KINASES_2"/>
    <property type="match status" value="1"/>
</dbReference>
<sequence length="327" mass="35404">MNYNTMNKIITLTVNPAIDKSTSVDGIRPNSKLRCNIPVYEPGGGGINVSRVIQELGGTSLCMYMAGGPTGTHLQNQLTALNIVQQVIPISGWVRENLAVTDTKNNEQYRFGMPGPIVEESEWKSALMQLDTVLSENDFLVVSGSLCPGMPVDFFAKVSKIAKKNKAKYILDTSGEALIKGANEGVYLLKPNLGELATLCGINEISYVELESVAKNFLKNNPCEILVISMGPQGAMIVSNNEVNYIKAPIVFQKSTIGAGDSMVAGMVLALAQEKSISDMASYGVACGTAATMTEGTQLCKKKDVDKLNKWIIENSETSRKFKINKY</sequence>
<dbReference type="GO" id="GO:0003872">
    <property type="term" value="F:6-phosphofructokinase activity"/>
    <property type="evidence" value="ECO:0007669"/>
    <property type="project" value="TreeGrafter"/>
</dbReference>
<keyword evidence="3" id="KW-0547">Nucleotide-binding</keyword>
<dbReference type="InterPro" id="IPR011611">
    <property type="entry name" value="PfkB_dom"/>
</dbReference>
<evidence type="ECO:0000256" key="6">
    <source>
        <dbReference type="PIRNR" id="PIRNR000535"/>
    </source>
</evidence>
<evidence type="ECO:0000313" key="8">
    <source>
        <dbReference type="EMBL" id="SKB57740.1"/>
    </source>
</evidence>
<reference evidence="9" key="1">
    <citation type="submission" date="2017-02" db="EMBL/GenBank/DDBJ databases">
        <authorList>
            <person name="Varghese N."/>
            <person name="Submissions S."/>
        </authorList>
    </citation>
    <scope>NUCLEOTIDE SEQUENCE [LARGE SCALE GENOMIC DNA]</scope>
    <source>
        <strain evidence="9">DSM 23546</strain>
    </source>
</reference>
<keyword evidence="4 8" id="KW-0418">Kinase</keyword>
<dbReference type="EMBL" id="FUYL01000006">
    <property type="protein sequence ID" value="SKB57740.1"/>
    <property type="molecule type" value="Genomic_DNA"/>
</dbReference>
<dbReference type="Pfam" id="PF00294">
    <property type="entry name" value="PfkB"/>
    <property type="match status" value="1"/>
</dbReference>
<dbReference type="GO" id="GO:0005524">
    <property type="term" value="F:ATP binding"/>
    <property type="evidence" value="ECO:0007669"/>
    <property type="project" value="UniProtKB-KW"/>
</dbReference>
<evidence type="ECO:0000313" key="9">
    <source>
        <dbReference type="Proteomes" id="UP000190339"/>
    </source>
</evidence>
<keyword evidence="9" id="KW-1185">Reference proteome</keyword>
<dbReference type="InterPro" id="IPR002173">
    <property type="entry name" value="Carboh/pur_kinase_PfkB_CS"/>
</dbReference>
<dbReference type="Proteomes" id="UP000190339">
    <property type="component" value="Unassembled WGS sequence"/>
</dbReference>
<evidence type="ECO:0000256" key="2">
    <source>
        <dbReference type="ARBA" id="ARBA00022679"/>
    </source>
</evidence>
<evidence type="ECO:0000259" key="7">
    <source>
        <dbReference type="Pfam" id="PF00294"/>
    </source>
</evidence>
<dbReference type="CDD" id="cd01164">
    <property type="entry name" value="FruK_PfkB_like"/>
    <property type="match status" value="1"/>
</dbReference>
<organism evidence="8 9">
    <name type="scientific">Maribacter arcticus</name>
    <dbReference type="NCBI Taxonomy" id="561365"/>
    <lineage>
        <taxon>Bacteria</taxon>
        <taxon>Pseudomonadati</taxon>
        <taxon>Bacteroidota</taxon>
        <taxon>Flavobacteriia</taxon>
        <taxon>Flavobacteriales</taxon>
        <taxon>Flavobacteriaceae</taxon>
        <taxon>Maribacter</taxon>
    </lineage>
</organism>
<dbReference type="NCBIfam" id="TIGR03168">
    <property type="entry name" value="1-PFK"/>
    <property type="match status" value="1"/>
</dbReference>
<feature type="domain" description="Carbohydrate kinase PfkB" evidence="7">
    <location>
        <begin position="14"/>
        <end position="302"/>
    </location>
</feature>
<dbReference type="PANTHER" id="PTHR46566:SF2">
    <property type="entry name" value="ATP-DEPENDENT 6-PHOSPHOFRUCTOKINASE ISOZYME 2"/>
    <property type="match status" value="1"/>
</dbReference>
<name>A0A1T5CF67_9FLAO</name>
<dbReference type="GO" id="GO:0005829">
    <property type="term" value="C:cytosol"/>
    <property type="evidence" value="ECO:0007669"/>
    <property type="project" value="TreeGrafter"/>
</dbReference>
<dbReference type="FunFam" id="3.40.1190.20:FF:000001">
    <property type="entry name" value="Phosphofructokinase"/>
    <property type="match status" value="1"/>
</dbReference>
<dbReference type="PROSITE" id="PS00583">
    <property type="entry name" value="PFKB_KINASES_1"/>
    <property type="match status" value="1"/>
</dbReference>